<evidence type="ECO:0000256" key="1">
    <source>
        <dbReference type="ARBA" id="ARBA00007733"/>
    </source>
</evidence>
<dbReference type="CDD" id="cd03703">
    <property type="entry name" value="aeIF5B_II"/>
    <property type="match status" value="1"/>
</dbReference>
<dbReference type="InterPro" id="IPR009000">
    <property type="entry name" value="Transl_B-barrel_sf"/>
</dbReference>
<evidence type="ECO:0000256" key="7">
    <source>
        <dbReference type="ARBA" id="ARBA00024852"/>
    </source>
</evidence>
<evidence type="ECO:0000256" key="3">
    <source>
        <dbReference type="ARBA" id="ARBA00022540"/>
    </source>
</evidence>
<evidence type="ECO:0000256" key="2">
    <source>
        <dbReference type="ARBA" id="ARBA00020166"/>
    </source>
</evidence>
<comment type="similarity">
    <text evidence="1 8 9">Belongs to the TRAFAC class translation factor GTPase superfamily. Classic translation factor GTPase family. IF-2 subfamily.</text>
</comment>
<dbReference type="Pfam" id="PF00009">
    <property type="entry name" value="GTP_EFTU"/>
    <property type="match status" value="1"/>
</dbReference>
<dbReference type="EMBL" id="DTBD01000006">
    <property type="protein sequence ID" value="HGQ63750.1"/>
    <property type="molecule type" value="Genomic_DNA"/>
</dbReference>
<dbReference type="NCBIfam" id="TIGR00231">
    <property type="entry name" value="small_GTP"/>
    <property type="match status" value="1"/>
</dbReference>
<evidence type="ECO:0000259" key="10">
    <source>
        <dbReference type="PROSITE" id="PS51722"/>
    </source>
</evidence>
<dbReference type="InterPro" id="IPR029459">
    <property type="entry name" value="EFTU-type"/>
</dbReference>
<dbReference type="PROSITE" id="PS51722">
    <property type="entry name" value="G_TR_2"/>
    <property type="match status" value="1"/>
</dbReference>
<evidence type="ECO:0000256" key="9">
    <source>
        <dbReference type="RuleBase" id="RU000644"/>
    </source>
</evidence>
<dbReference type="InterPro" id="IPR005225">
    <property type="entry name" value="Small_GTP-bd"/>
</dbReference>
<keyword evidence="4 8" id="KW-0547">Nucleotide-binding</keyword>
<dbReference type="AlphaFoldDB" id="A0A7C4NNQ4"/>
<dbReference type="Pfam" id="PF14578">
    <property type="entry name" value="GTP_EFTU_D4"/>
    <property type="match status" value="1"/>
</dbReference>
<gene>
    <name evidence="8" type="primary">infB</name>
    <name evidence="12" type="ORF">ENU08_00670</name>
    <name evidence="11" type="ORF">ENU41_07165</name>
</gene>
<dbReference type="InterPro" id="IPR015760">
    <property type="entry name" value="TIF_IF2"/>
</dbReference>
<dbReference type="PANTHER" id="PTHR43381">
    <property type="entry name" value="TRANSLATION INITIATION FACTOR IF-2-RELATED"/>
    <property type="match status" value="1"/>
</dbReference>
<proteinExistence type="inferred from homology"/>
<name>A0A7C4NNQ4_9CREN</name>
<evidence type="ECO:0000256" key="6">
    <source>
        <dbReference type="ARBA" id="ARBA00023134"/>
    </source>
</evidence>
<dbReference type="NCBIfam" id="NF003078">
    <property type="entry name" value="PRK04004.1"/>
    <property type="match status" value="1"/>
</dbReference>
<feature type="binding site" evidence="8">
    <location>
        <begin position="143"/>
        <end position="146"/>
    </location>
    <ligand>
        <name>GTP</name>
        <dbReference type="ChEBI" id="CHEBI:37565"/>
    </ligand>
</feature>
<reference evidence="12" key="1">
    <citation type="journal article" date="2020" name="mSystems">
        <title>Genome- and Community-Level Interaction Insights into Carbon Utilization and Element Cycling Functions of Hydrothermarchaeota in Hydrothermal Sediment.</title>
        <authorList>
            <person name="Zhou Z."/>
            <person name="Liu Y."/>
            <person name="Xu W."/>
            <person name="Pan J."/>
            <person name="Luo Z.H."/>
            <person name="Li M."/>
        </authorList>
    </citation>
    <scope>NUCLEOTIDE SEQUENCE [LARGE SCALE GENOMIC DNA]</scope>
    <source>
        <strain evidence="12">SpSt-637</strain>
        <strain evidence="11">SpSt-667</strain>
    </source>
</reference>
<dbReference type="SUPFAM" id="SSF50447">
    <property type="entry name" value="Translation proteins"/>
    <property type="match status" value="1"/>
</dbReference>
<dbReference type="SUPFAM" id="SSF52156">
    <property type="entry name" value="Initiation factor IF2/eIF5b, domain 3"/>
    <property type="match status" value="1"/>
</dbReference>
<dbReference type="InterPro" id="IPR027417">
    <property type="entry name" value="P-loop_NTPase"/>
</dbReference>
<dbReference type="FunFam" id="3.40.50.10050:FF:000001">
    <property type="entry name" value="Translation initiation factor IF-2"/>
    <property type="match status" value="1"/>
</dbReference>
<dbReference type="GO" id="GO:0005737">
    <property type="term" value="C:cytoplasm"/>
    <property type="evidence" value="ECO:0007669"/>
    <property type="project" value="TreeGrafter"/>
</dbReference>
<evidence type="ECO:0000256" key="5">
    <source>
        <dbReference type="ARBA" id="ARBA00022917"/>
    </source>
</evidence>
<dbReference type="GO" id="GO:0003924">
    <property type="term" value="F:GTPase activity"/>
    <property type="evidence" value="ECO:0007669"/>
    <property type="project" value="UniProtKB-UniRule"/>
</dbReference>
<dbReference type="InterPro" id="IPR036925">
    <property type="entry name" value="TIF_IF2_dom3_sf"/>
</dbReference>
<evidence type="ECO:0000256" key="8">
    <source>
        <dbReference type="HAMAP-Rule" id="MF_00100"/>
    </source>
</evidence>
<dbReference type="SUPFAM" id="SSF52540">
    <property type="entry name" value="P-loop containing nucleoside triphosphate hydrolases"/>
    <property type="match status" value="1"/>
</dbReference>
<dbReference type="InterPro" id="IPR000795">
    <property type="entry name" value="T_Tr_GTP-bd_dom"/>
</dbReference>
<evidence type="ECO:0000313" key="11">
    <source>
        <dbReference type="EMBL" id="HGQ36436.1"/>
    </source>
</evidence>
<keyword evidence="5 8" id="KW-0648">Protein biosynthesis</keyword>
<accession>A0A7C4NNQ4</accession>
<dbReference type="PRINTS" id="PR00315">
    <property type="entry name" value="ELONGATNFCT"/>
</dbReference>
<dbReference type="Gene3D" id="3.40.50.300">
    <property type="entry name" value="P-loop containing nucleotide triphosphate hydrolases"/>
    <property type="match status" value="1"/>
</dbReference>
<dbReference type="EMBL" id="DTCK01000041">
    <property type="protein sequence ID" value="HGQ36436.1"/>
    <property type="molecule type" value="Genomic_DNA"/>
</dbReference>
<dbReference type="GO" id="GO:0005525">
    <property type="term" value="F:GTP binding"/>
    <property type="evidence" value="ECO:0007669"/>
    <property type="project" value="UniProtKB-KW"/>
</dbReference>
<feature type="binding site" evidence="8">
    <location>
        <begin position="25"/>
        <end position="32"/>
    </location>
    <ligand>
        <name>GTP</name>
        <dbReference type="ChEBI" id="CHEBI:37565"/>
    </ligand>
</feature>
<dbReference type="GO" id="GO:0003743">
    <property type="term" value="F:translation initiation factor activity"/>
    <property type="evidence" value="ECO:0007669"/>
    <property type="project" value="UniProtKB-UniRule"/>
</dbReference>
<dbReference type="CDD" id="cd01887">
    <property type="entry name" value="IF2_eIF5B"/>
    <property type="match status" value="1"/>
</dbReference>
<comment type="caution">
    <text evidence="12">The sequence shown here is derived from an EMBL/GenBank/DDBJ whole genome shotgun (WGS) entry which is preliminary data.</text>
</comment>
<dbReference type="PANTHER" id="PTHR43381:SF4">
    <property type="entry name" value="EUKARYOTIC TRANSLATION INITIATION FACTOR 5B"/>
    <property type="match status" value="1"/>
</dbReference>
<dbReference type="Gene3D" id="2.40.30.10">
    <property type="entry name" value="Translation factors"/>
    <property type="match status" value="2"/>
</dbReference>
<dbReference type="CDD" id="cd16266">
    <property type="entry name" value="IF2_aeIF5B_IV"/>
    <property type="match status" value="1"/>
</dbReference>
<protein>
    <recommendedName>
        <fullName evidence="2 8">Probable translation initiation factor IF-2</fullName>
    </recommendedName>
</protein>
<organism evidence="12">
    <name type="scientific">Ignisphaera aggregans</name>
    <dbReference type="NCBI Taxonomy" id="334771"/>
    <lineage>
        <taxon>Archaea</taxon>
        <taxon>Thermoproteota</taxon>
        <taxon>Thermoprotei</taxon>
        <taxon>Desulfurococcales</taxon>
        <taxon>Desulfurococcaceae</taxon>
        <taxon>Ignisphaera</taxon>
    </lineage>
</organism>
<evidence type="ECO:0000313" key="12">
    <source>
        <dbReference type="EMBL" id="HGQ63750.1"/>
    </source>
</evidence>
<dbReference type="InterPro" id="IPR023115">
    <property type="entry name" value="TIF_IF2_dom3"/>
</dbReference>
<dbReference type="InterPro" id="IPR004544">
    <property type="entry name" value="TF_aIF-2_arc"/>
</dbReference>
<dbReference type="FunFam" id="3.40.50.300:FF:000112">
    <property type="entry name" value="Eukaryotic translation initiation factor 5B"/>
    <property type="match status" value="1"/>
</dbReference>
<feature type="binding site" evidence="8">
    <location>
        <begin position="89"/>
        <end position="93"/>
    </location>
    <ligand>
        <name>GTP</name>
        <dbReference type="ChEBI" id="CHEBI:37565"/>
    </ligand>
</feature>
<sequence>MSEQHTTANKLPSKRLRQPIVVVLGHVDHGKTTLLDKIRGTAVVKKEPGEMTQHVGASIVPASVIEKIAAPLRKYIKFKLDIPGLLFIDTPGHELFSNLRRRGGSVADVAILVVDINEGVMPQTIESIEILKARKTPFIVAANKVDKTPGWIPYSDEPIIDSLRKQSQQVSKRLEAMIYKLVGQLAEHSVNAEYFERVKDFLTTVPIVPLSAKTGEGIPELLAVLAGVTQRYMSERLRYAEGPAKGVVLEVKEQPGYGTALDVIIYDGILREKDIFVIAGINGPIVSRVRALLMPRPLMDIRVAKADLSPVEEVVAAAGVRVIAPNIDEAIAGSPFYTIPSENEIDSYKNMVLEEVASVRIKKDVNGLIVKADTLGALEALVEALSRKSIPIRIADVGHLTRREVIEASIVAKIDRYLGVVLLFNAKVLPDAEELIKKENIKVFTGNIIYRLIEDYINWVEEEKKQELRREMESLILPTKIKILPGYVFRRSDPVIVGVEVLGGIIKPGTLLMRVDGKPVGEVQQIQHMGTIVKEARKGQEVAVSIKGHVMVGRHIKEGDVLYSDIPLSHAKALVTKFKVMLDEDSIQVLKEVIKIKASKEPEFATLLIQL</sequence>
<feature type="domain" description="Tr-type G" evidence="10">
    <location>
        <begin position="16"/>
        <end position="233"/>
    </location>
</feature>
<keyword evidence="6 8" id="KW-0342">GTP-binding</keyword>
<keyword evidence="3 8" id="KW-0396">Initiation factor</keyword>
<evidence type="ECO:0000256" key="4">
    <source>
        <dbReference type="ARBA" id="ARBA00022741"/>
    </source>
</evidence>
<dbReference type="Pfam" id="PF11987">
    <property type="entry name" value="IF-2"/>
    <property type="match status" value="1"/>
</dbReference>
<dbReference type="NCBIfam" id="TIGR00491">
    <property type="entry name" value="aIF-2"/>
    <property type="match status" value="1"/>
</dbReference>
<comment type="function">
    <text evidence="7 8 9">Function in general translation initiation by promoting the binding of the formylmethionine-tRNA to ribosomes. Seems to function along with eIF-2.</text>
</comment>
<dbReference type="Gene3D" id="3.40.50.10050">
    <property type="entry name" value="Translation initiation factor IF- 2, domain 3"/>
    <property type="match status" value="1"/>
</dbReference>
<dbReference type="HAMAP" id="MF_00100_A">
    <property type="entry name" value="IF_2_A"/>
    <property type="match status" value="1"/>
</dbReference>